<dbReference type="InterPro" id="IPR009078">
    <property type="entry name" value="Ferritin-like_SF"/>
</dbReference>
<gene>
    <name evidence="1" type="ORF">HGG79_17270</name>
</gene>
<sequence length="232" mass="27110">MDFTQEALNKSLCLIKEAVQDERNDELLYDYLICAAPTKEEKEIITSIRNDERNHRKCFKEIYRCYTGECIDSKDNKDFKKPKNYIEGIKKALFGELAAMEKYRIIRSGLPSRCHRDIVFEILTDEIKHSIKYNYILTMNLCKYGCKDKKRGEEEEFIRKDNLNNPNKWLNSINPLVNRALQEESMGMNSEYLFSKFILSGVLVGSGIAPDEAVKQVEKWQEDESIGLLNKR</sequence>
<accession>A0A923J1S7</accession>
<dbReference type="EMBL" id="JAAZWO010000029">
    <property type="protein sequence ID" value="MBC2399507.1"/>
    <property type="molecule type" value="Genomic_DNA"/>
</dbReference>
<dbReference type="AlphaFoldDB" id="A0A923J1S7"/>
<dbReference type="Proteomes" id="UP000563151">
    <property type="component" value="Unassembled WGS sequence"/>
</dbReference>
<keyword evidence="2" id="KW-1185">Reference proteome</keyword>
<proteinExistence type="predicted"/>
<dbReference type="InterPro" id="IPR012347">
    <property type="entry name" value="Ferritin-like"/>
</dbReference>
<organism evidence="1 2">
    <name type="scientific">Clostridium tetanomorphum</name>
    <dbReference type="NCBI Taxonomy" id="1553"/>
    <lineage>
        <taxon>Bacteria</taxon>
        <taxon>Bacillati</taxon>
        <taxon>Bacillota</taxon>
        <taxon>Clostridia</taxon>
        <taxon>Eubacteriales</taxon>
        <taxon>Clostridiaceae</taxon>
        <taxon>Clostridium</taxon>
    </lineage>
</organism>
<evidence type="ECO:0000313" key="1">
    <source>
        <dbReference type="EMBL" id="MBC2399507.1"/>
    </source>
</evidence>
<protein>
    <submittedName>
        <fullName evidence="1">Ferritin-like domain-containing protein</fullName>
    </submittedName>
</protein>
<reference evidence="1 2" key="1">
    <citation type="submission" date="2020-04" db="EMBL/GenBank/DDBJ databases">
        <title>Genomic insights into acetone-butanol-ethanol (ABE) fermentation by sequencing solventogenic clostridia strains.</title>
        <authorList>
            <person name="Brown S."/>
        </authorList>
    </citation>
    <scope>NUCLEOTIDE SEQUENCE [LARGE SCALE GENOMIC DNA]</scope>
    <source>
        <strain evidence="1 2">DJ011</strain>
    </source>
</reference>
<dbReference type="CDD" id="cd00657">
    <property type="entry name" value="Ferritin_like"/>
    <property type="match status" value="1"/>
</dbReference>
<comment type="caution">
    <text evidence="1">The sequence shown here is derived from an EMBL/GenBank/DDBJ whole genome shotgun (WGS) entry which is preliminary data.</text>
</comment>
<dbReference type="SUPFAM" id="SSF47240">
    <property type="entry name" value="Ferritin-like"/>
    <property type="match status" value="1"/>
</dbReference>
<evidence type="ECO:0000313" key="2">
    <source>
        <dbReference type="Proteomes" id="UP000563151"/>
    </source>
</evidence>
<name>A0A923J1S7_CLOTT</name>
<dbReference type="Gene3D" id="1.20.1260.10">
    <property type="match status" value="1"/>
</dbReference>